<dbReference type="AlphaFoldDB" id="A0A1W2TSY8"/>
<dbReference type="Proteomes" id="UP000054516">
    <property type="component" value="Unassembled WGS sequence"/>
</dbReference>
<feature type="domain" description="DUF6594" evidence="2">
    <location>
        <begin position="26"/>
        <end position="285"/>
    </location>
</feature>
<keyword evidence="4" id="KW-1185">Reference proteome</keyword>
<dbReference type="OrthoDB" id="3533814at2759"/>
<feature type="transmembrane region" description="Helical" evidence="1">
    <location>
        <begin position="217"/>
        <end position="240"/>
    </location>
</feature>
<keyword evidence="1" id="KW-1133">Transmembrane helix</keyword>
<dbReference type="PANTHER" id="PTHR34502">
    <property type="entry name" value="DUF6594 DOMAIN-CONTAINING PROTEIN-RELATED"/>
    <property type="match status" value="1"/>
</dbReference>
<name>A0A1W2TSY8_ROSNE</name>
<dbReference type="OMA" id="EENDAPW"/>
<reference evidence="3" key="1">
    <citation type="submission" date="2016-03" db="EMBL/GenBank/DDBJ databases">
        <title>Draft genome sequence of Rosellinia necatrix.</title>
        <authorList>
            <person name="Kanematsu S."/>
        </authorList>
    </citation>
    <scope>NUCLEOTIDE SEQUENCE [LARGE SCALE GENOMIC DNA]</scope>
    <source>
        <strain evidence="3">W97</strain>
    </source>
</reference>
<feature type="transmembrane region" description="Helical" evidence="1">
    <location>
        <begin position="246"/>
        <end position="266"/>
    </location>
</feature>
<keyword evidence="1" id="KW-0812">Transmembrane</keyword>
<proteinExistence type="predicted"/>
<protein>
    <submittedName>
        <fullName evidence="3">Putative chorismate mutase</fullName>
    </submittedName>
</protein>
<dbReference type="InterPro" id="IPR046529">
    <property type="entry name" value="DUF6594"/>
</dbReference>
<evidence type="ECO:0000256" key="1">
    <source>
        <dbReference type="SAM" id="Phobius"/>
    </source>
</evidence>
<dbReference type="Pfam" id="PF20237">
    <property type="entry name" value="DUF6594"/>
    <property type="match status" value="1"/>
</dbReference>
<feature type="transmembrane region" description="Helical" evidence="1">
    <location>
        <begin position="273"/>
        <end position="290"/>
    </location>
</feature>
<evidence type="ECO:0000313" key="4">
    <source>
        <dbReference type="Proteomes" id="UP000054516"/>
    </source>
</evidence>
<accession>A0A1W2TSY8</accession>
<evidence type="ECO:0000259" key="2">
    <source>
        <dbReference type="Pfam" id="PF20237"/>
    </source>
</evidence>
<keyword evidence="1" id="KW-0472">Membrane</keyword>
<dbReference type="EMBL" id="DF977514">
    <property type="protein sequence ID" value="GAP91663.1"/>
    <property type="molecule type" value="Genomic_DNA"/>
</dbReference>
<sequence length="300" mass="33271">MQESVRADRHRNLRNHQLGPIPLEGYAAVAGWVARDPDGEAFVFRRFGGLAARNLLCLQSELLSIEKRLADFDKEDARDAQEDLGAKDAARTWETLVRRSEAGHDGARRRMELLTGLRSKIKEYHEALLLQSQIAQLRRPSRRVLDALRHWFSRPEPALGGEAKKFLDDEDDLVALNAPVELDYLSQFLRSHWAGDTEISRDGRTQIRRFDERSVSVAVNVVTILVAAVFLGGSIAGFYYVRDDAARLGMIAGFTSLFALSVALITNARRAEIFAATAAYAAVLVVFVSGDLSNSSKGTS</sequence>
<dbReference type="STRING" id="77044.A0A1W2TSY8"/>
<evidence type="ECO:0000313" key="3">
    <source>
        <dbReference type="EMBL" id="GAP91663.1"/>
    </source>
</evidence>
<organism evidence="3">
    <name type="scientific">Rosellinia necatrix</name>
    <name type="common">White root-rot fungus</name>
    <dbReference type="NCBI Taxonomy" id="77044"/>
    <lineage>
        <taxon>Eukaryota</taxon>
        <taxon>Fungi</taxon>
        <taxon>Dikarya</taxon>
        <taxon>Ascomycota</taxon>
        <taxon>Pezizomycotina</taxon>
        <taxon>Sordariomycetes</taxon>
        <taxon>Xylariomycetidae</taxon>
        <taxon>Xylariales</taxon>
        <taxon>Xylariaceae</taxon>
        <taxon>Rosellinia</taxon>
    </lineage>
</organism>
<dbReference type="PANTHER" id="PTHR34502:SF4">
    <property type="entry name" value="DUF6594 DOMAIN-CONTAINING PROTEIN"/>
    <property type="match status" value="1"/>
</dbReference>
<gene>
    <name evidence="3" type="ORF">SAMD00023353_6900240</name>
</gene>